<protein>
    <submittedName>
        <fullName evidence="3">Predicted DNA-binding transcriptional regulator YafY, contains an HTH and WYL domains</fullName>
    </submittedName>
</protein>
<dbReference type="Proteomes" id="UP000198785">
    <property type="component" value="Unassembled WGS sequence"/>
</dbReference>
<evidence type="ECO:0000259" key="1">
    <source>
        <dbReference type="Pfam" id="PF13280"/>
    </source>
</evidence>
<dbReference type="PANTHER" id="PTHR34580">
    <property type="match status" value="1"/>
</dbReference>
<dbReference type="GO" id="GO:0003677">
    <property type="term" value="F:DNA binding"/>
    <property type="evidence" value="ECO:0007669"/>
    <property type="project" value="UniProtKB-KW"/>
</dbReference>
<evidence type="ECO:0000313" key="4">
    <source>
        <dbReference type="Proteomes" id="UP000198785"/>
    </source>
</evidence>
<keyword evidence="4" id="KW-1185">Reference proteome</keyword>
<keyword evidence="3" id="KW-0238">DNA-binding</keyword>
<accession>A0A1I6NYA0</accession>
<feature type="domain" description="WCX" evidence="2">
    <location>
        <begin position="257"/>
        <end position="329"/>
    </location>
</feature>
<dbReference type="Pfam" id="PF25583">
    <property type="entry name" value="WCX"/>
    <property type="match status" value="1"/>
</dbReference>
<dbReference type="RefSeq" id="WP_093363270.1">
    <property type="nucleotide sequence ID" value="NZ_FOZZ01000001.1"/>
</dbReference>
<name>A0A1I6NYA0_9SPHI</name>
<proteinExistence type="predicted"/>
<evidence type="ECO:0000259" key="2">
    <source>
        <dbReference type="Pfam" id="PF25583"/>
    </source>
</evidence>
<dbReference type="EMBL" id="FOZZ01000001">
    <property type="protein sequence ID" value="SFS32923.1"/>
    <property type="molecule type" value="Genomic_DNA"/>
</dbReference>
<evidence type="ECO:0000313" key="3">
    <source>
        <dbReference type="EMBL" id="SFS32923.1"/>
    </source>
</evidence>
<sequence length="336" mass="39596">MATNKHAIIRYEALDRCFSNRGRKFFIDDLIQYVSEALTDYTGKDSSISRRQILKDMDFMRSEAGFRAPVESCKEGKKTYYRYADRNYSLAMQQINPVEADLLKTTLDMLGRFKGLPQFDFVQELALKLKKSFQLEDLDECIFFDQNEYLKNLHLLGDLLKFIQEKRVLLVHYKSFNQDQEEAFLIHPYFLKQYNKRWFLFGQRDGFDSWTNLPLDRVITVEATEGIEFIPRTETHDDYFEDVIGVSKPIGAQCQFVKIKIEKSLWPYIESKPLHPSQTVVERTDTYTVIQLEVLPNYEFYAQILALGSAVELLEPMEVRAVIRQKLEESVERYMK</sequence>
<dbReference type="InterPro" id="IPR026881">
    <property type="entry name" value="WYL_dom"/>
</dbReference>
<dbReference type="AlphaFoldDB" id="A0A1I6NYA0"/>
<organism evidence="3 4">
    <name type="scientific">Sphingobacterium wenxiniae</name>
    <dbReference type="NCBI Taxonomy" id="683125"/>
    <lineage>
        <taxon>Bacteria</taxon>
        <taxon>Pseudomonadati</taxon>
        <taxon>Bacteroidota</taxon>
        <taxon>Sphingobacteriia</taxon>
        <taxon>Sphingobacteriales</taxon>
        <taxon>Sphingobacteriaceae</taxon>
        <taxon>Sphingobacterium</taxon>
    </lineage>
</organism>
<dbReference type="PANTHER" id="PTHR34580:SF9">
    <property type="entry name" value="SLL5097 PROTEIN"/>
    <property type="match status" value="1"/>
</dbReference>
<dbReference type="STRING" id="683125.SAMN05660206_101174"/>
<gene>
    <name evidence="3" type="ORF">SAMN05660206_101174</name>
</gene>
<feature type="domain" description="WYL" evidence="1">
    <location>
        <begin position="156"/>
        <end position="222"/>
    </location>
</feature>
<dbReference type="Pfam" id="PF13280">
    <property type="entry name" value="WYL"/>
    <property type="match status" value="1"/>
</dbReference>
<dbReference type="InterPro" id="IPR057727">
    <property type="entry name" value="WCX_dom"/>
</dbReference>
<dbReference type="OrthoDB" id="43316at2"/>
<reference evidence="3 4" key="1">
    <citation type="submission" date="2016-10" db="EMBL/GenBank/DDBJ databases">
        <authorList>
            <person name="de Groot N.N."/>
        </authorList>
    </citation>
    <scope>NUCLEOTIDE SEQUENCE [LARGE SCALE GENOMIC DNA]</scope>
    <source>
        <strain evidence="3 4">DSM 22789</strain>
    </source>
</reference>
<dbReference type="InterPro" id="IPR051534">
    <property type="entry name" value="CBASS_pafABC_assoc_protein"/>
</dbReference>
<dbReference type="PROSITE" id="PS52050">
    <property type="entry name" value="WYL"/>
    <property type="match status" value="1"/>
</dbReference>